<evidence type="ECO:0000313" key="2">
    <source>
        <dbReference type="EMBL" id="ETN71705.1"/>
    </source>
</evidence>
<reference evidence="3" key="1">
    <citation type="journal article" date="2014" name="Nat. Genet.">
        <title>Genome of the human hookworm Necator americanus.</title>
        <authorList>
            <person name="Tang Y.T."/>
            <person name="Gao X."/>
            <person name="Rosa B.A."/>
            <person name="Abubucker S."/>
            <person name="Hallsworth-Pepin K."/>
            <person name="Martin J."/>
            <person name="Tyagi R."/>
            <person name="Heizer E."/>
            <person name="Zhang X."/>
            <person name="Bhonagiri-Palsikar V."/>
            <person name="Minx P."/>
            <person name="Warren W.C."/>
            <person name="Wang Q."/>
            <person name="Zhan B."/>
            <person name="Hotez P.J."/>
            <person name="Sternberg P.W."/>
            <person name="Dougall A."/>
            <person name="Gaze S.T."/>
            <person name="Mulvenna J."/>
            <person name="Sotillo J."/>
            <person name="Ranganathan S."/>
            <person name="Rabelo E.M."/>
            <person name="Wilson R.K."/>
            <person name="Felgner P.L."/>
            <person name="Bethony J."/>
            <person name="Hawdon J.M."/>
            <person name="Gasser R.B."/>
            <person name="Loukas A."/>
            <person name="Mitreva M."/>
        </authorList>
    </citation>
    <scope>NUCLEOTIDE SEQUENCE [LARGE SCALE GENOMIC DNA]</scope>
</reference>
<dbReference type="KEGG" id="nai:NECAME_14131"/>
<evidence type="ECO:0000256" key="1">
    <source>
        <dbReference type="SAM" id="MobiDB-lite"/>
    </source>
</evidence>
<evidence type="ECO:0000313" key="3">
    <source>
        <dbReference type="Proteomes" id="UP000053676"/>
    </source>
</evidence>
<dbReference type="Proteomes" id="UP000053676">
    <property type="component" value="Unassembled WGS sequence"/>
</dbReference>
<organism evidence="2 3">
    <name type="scientific">Necator americanus</name>
    <name type="common">Human hookworm</name>
    <dbReference type="NCBI Taxonomy" id="51031"/>
    <lineage>
        <taxon>Eukaryota</taxon>
        <taxon>Metazoa</taxon>
        <taxon>Ecdysozoa</taxon>
        <taxon>Nematoda</taxon>
        <taxon>Chromadorea</taxon>
        <taxon>Rhabditida</taxon>
        <taxon>Rhabditina</taxon>
        <taxon>Rhabditomorpha</taxon>
        <taxon>Strongyloidea</taxon>
        <taxon>Ancylostomatidae</taxon>
        <taxon>Bunostominae</taxon>
        <taxon>Necator</taxon>
    </lineage>
</organism>
<name>W2SPY6_NECAM</name>
<dbReference type="EMBL" id="KI667198">
    <property type="protein sequence ID" value="ETN71705.1"/>
    <property type="molecule type" value="Genomic_DNA"/>
</dbReference>
<proteinExistence type="predicted"/>
<sequence length="129" mass="14535">MGYDSPSRGGSTFSGGRGAFTPRGNRGSPGFKGSGRGARGSFSEKRKPFDHKENQEGGKFSQHKKVFSAPNTPTDSKKKHKKLDESEEDEEDEQQVLKEKKNSTENLPQRYPLVTFQFYSQYYINSFLS</sequence>
<feature type="compositionally biased region" description="Acidic residues" evidence="1">
    <location>
        <begin position="85"/>
        <end position="94"/>
    </location>
</feature>
<feature type="compositionally biased region" description="Basic and acidic residues" evidence="1">
    <location>
        <begin position="42"/>
        <end position="56"/>
    </location>
</feature>
<gene>
    <name evidence="2" type="ORF">NECAME_14131</name>
</gene>
<protein>
    <submittedName>
        <fullName evidence="2">Uncharacterized protein</fullName>
    </submittedName>
</protein>
<dbReference type="AlphaFoldDB" id="W2SPY6"/>
<keyword evidence="3" id="KW-1185">Reference proteome</keyword>
<feature type="region of interest" description="Disordered" evidence="1">
    <location>
        <begin position="1"/>
        <end position="107"/>
    </location>
</feature>
<accession>W2SPY6</accession>